<feature type="region of interest" description="Disordered" evidence="1">
    <location>
        <begin position="426"/>
        <end position="543"/>
    </location>
</feature>
<proteinExistence type="predicted"/>
<sequence>MVALRRFFHVERGPTLDPDENGLRSECQPHNGGHYAETSQQLNVEHQFQQIEKQFEMMHDQLQARPLSSRSQALPSHASSRSTERNPRHVDLLDALFSSHRYHIHSTSTLLPITPYNEDIAERNMTQFLQVQPRKKNVYSRLLSALYQEDVADRNIRNGRRRSRSLSRMRGGSSGGHLQSNHGNIPRTEEGRIVGSTSRVASLLPPSRAERLVPPSQETTLGCGTSIRQQRSAPNLSAERTKVPRGTGPNPGDRLGVPPAYKQGNRWSNTPLPDSPTLPSTMKQDKNVNENRPTQNRSLSSSSGNRNPLISPRPGCRRNVRELSINTELAARGRPATKITHRAIQPPTPNTLETRQNLSIAEVMNSPLPLGTPTSVSPLHSDQKVSEIMDMFRQAYISSQAITPHPTFETLQDAIVREINSHEAFRRVPVPDPGPPFTPSPSEESFDGVLNVKRSPGSGSNRTVSLKDGQFSKLIRRSSFKKHTRARTSETGKSISTSVPSKAFRRASETTNRRRHTDAPPPTPGFFDTLETRPQRGTVRPEEQVTYMDLLLRSQKSSSNPGPKRYPDLGSHLDHVQRMSTASPDMSERSIPAPSVLHMRAQTSVSSGDSRTSFSAYESDEEVIQLPSVGVPFVQIQCVDEHNLSHVAENATSRNAYRLMNWPRKSNRSISLRGNAIKNGSSPSQPTPRIERWVRGMRSVESY</sequence>
<dbReference type="GeneID" id="54326828"/>
<protein>
    <submittedName>
        <fullName evidence="2">Uncharacterized protein</fullName>
    </submittedName>
</protein>
<gene>
    <name evidence="2" type="ORF">ATNIH1004_004126</name>
</gene>
<evidence type="ECO:0000256" key="1">
    <source>
        <dbReference type="SAM" id="MobiDB-lite"/>
    </source>
</evidence>
<dbReference type="OrthoDB" id="4524386at2759"/>
<feature type="compositionally biased region" description="Polar residues" evidence="1">
    <location>
        <begin position="66"/>
        <end position="81"/>
    </location>
</feature>
<accession>A0A5M9MTM9</accession>
<comment type="caution">
    <text evidence="2">The sequence shown here is derived from an EMBL/GenBank/DDBJ whole genome shotgun (WGS) entry which is preliminary data.</text>
</comment>
<feature type="compositionally biased region" description="Polar residues" evidence="1">
    <location>
        <begin position="216"/>
        <end position="235"/>
    </location>
</feature>
<feature type="region of interest" description="Disordered" evidence="1">
    <location>
        <begin position="63"/>
        <end position="87"/>
    </location>
</feature>
<evidence type="ECO:0000313" key="2">
    <source>
        <dbReference type="EMBL" id="KAA8648243.1"/>
    </source>
</evidence>
<dbReference type="RefSeq" id="XP_033427604.1">
    <property type="nucleotide sequence ID" value="XM_033568798.1"/>
</dbReference>
<name>A0A5M9MTM9_9EURO</name>
<feature type="compositionally biased region" description="Basic and acidic residues" evidence="1">
    <location>
        <begin position="530"/>
        <end position="543"/>
    </location>
</feature>
<dbReference type="VEuPathDB" id="FungiDB:EYZ11_006733"/>
<dbReference type="EMBL" id="QUQM01000003">
    <property type="protein sequence ID" value="KAA8648243.1"/>
    <property type="molecule type" value="Genomic_DNA"/>
</dbReference>
<feature type="compositionally biased region" description="Low complexity" evidence="1">
    <location>
        <begin position="270"/>
        <end position="281"/>
    </location>
</feature>
<dbReference type="AlphaFoldDB" id="A0A5M9MTM9"/>
<organism evidence="2 3">
    <name type="scientific">Aspergillus tanneri</name>
    <dbReference type="NCBI Taxonomy" id="1220188"/>
    <lineage>
        <taxon>Eukaryota</taxon>
        <taxon>Fungi</taxon>
        <taxon>Dikarya</taxon>
        <taxon>Ascomycota</taxon>
        <taxon>Pezizomycotina</taxon>
        <taxon>Eurotiomycetes</taxon>
        <taxon>Eurotiomycetidae</taxon>
        <taxon>Eurotiales</taxon>
        <taxon>Aspergillaceae</taxon>
        <taxon>Aspergillus</taxon>
        <taxon>Aspergillus subgen. Circumdati</taxon>
    </lineage>
</organism>
<dbReference type="Proteomes" id="UP000324241">
    <property type="component" value="Unassembled WGS sequence"/>
</dbReference>
<feature type="region of interest" description="Disordered" evidence="1">
    <location>
        <begin position="160"/>
        <end position="318"/>
    </location>
</feature>
<reference evidence="2 3" key="1">
    <citation type="submission" date="2019-08" db="EMBL/GenBank/DDBJ databases">
        <title>The genome sequence of a newly discovered highly antifungal drug resistant Aspergillus species, Aspergillus tanneri NIH 1004.</title>
        <authorList>
            <person name="Mounaud S."/>
            <person name="Singh I."/>
            <person name="Joardar V."/>
            <person name="Pakala S."/>
            <person name="Pakala S."/>
            <person name="Venepally P."/>
            <person name="Chung J.K."/>
            <person name="Losada L."/>
            <person name="Nierman W.C."/>
        </authorList>
    </citation>
    <scope>NUCLEOTIDE SEQUENCE [LARGE SCALE GENOMIC DNA]</scope>
    <source>
        <strain evidence="2 3">NIH1004</strain>
    </source>
</reference>
<feature type="compositionally biased region" description="Basic residues" evidence="1">
    <location>
        <begin position="474"/>
        <end position="486"/>
    </location>
</feature>
<feature type="compositionally biased region" description="Polar residues" evidence="1">
    <location>
        <begin position="489"/>
        <end position="500"/>
    </location>
</feature>
<evidence type="ECO:0000313" key="3">
    <source>
        <dbReference type="Proteomes" id="UP000324241"/>
    </source>
</evidence>
<feature type="compositionally biased region" description="Pro residues" evidence="1">
    <location>
        <begin position="430"/>
        <end position="439"/>
    </location>
</feature>